<keyword evidence="1" id="KW-0732">Signal</keyword>
<feature type="domain" description="DSBA-like thioredoxin" evidence="2">
    <location>
        <begin position="100"/>
        <end position="200"/>
    </location>
</feature>
<dbReference type="EMBL" id="JAVDPY010000010">
    <property type="protein sequence ID" value="MDR6336095.1"/>
    <property type="molecule type" value="Genomic_DNA"/>
</dbReference>
<dbReference type="InterPro" id="IPR006311">
    <property type="entry name" value="TAT_signal"/>
</dbReference>
<dbReference type="SUPFAM" id="SSF52833">
    <property type="entry name" value="Thioredoxin-like"/>
    <property type="match status" value="1"/>
</dbReference>
<keyword evidence="4" id="KW-0413">Isomerase</keyword>
<reference evidence="4 6" key="2">
    <citation type="submission" date="2023-07" db="EMBL/GenBank/DDBJ databases">
        <title>Genomic Encyclopedia of Type Strains, Phase IV (KMG-IV): sequencing the most valuable type-strain genomes for metagenomic binning, comparative biology and taxonomic classification.</title>
        <authorList>
            <person name="Goeker M."/>
        </authorList>
    </citation>
    <scope>NUCLEOTIDE SEQUENCE [LARGE SCALE GENOMIC DNA]</scope>
    <source>
        <strain evidence="4 6">DSM 338</strain>
    </source>
</reference>
<evidence type="ECO:0000256" key="1">
    <source>
        <dbReference type="SAM" id="SignalP"/>
    </source>
</evidence>
<dbReference type="Pfam" id="PF01323">
    <property type="entry name" value="DSBA"/>
    <property type="match status" value="1"/>
</dbReference>
<dbReference type="AlphaFoldDB" id="A0A9W6CT48"/>
<name>A0A9W6CT48_XANFL</name>
<dbReference type="GO" id="GO:0016853">
    <property type="term" value="F:isomerase activity"/>
    <property type="evidence" value="ECO:0007669"/>
    <property type="project" value="UniProtKB-KW"/>
</dbReference>
<evidence type="ECO:0000313" key="5">
    <source>
        <dbReference type="Proteomes" id="UP001144397"/>
    </source>
</evidence>
<evidence type="ECO:0000313" key="3">
    <source>
        <dbReference type="EMBL" id="GLI24879.1"/>
    </source>
</evidence>
<dbReference type="Proteomes" id="UP001144397">
    <property type="component" value="Unassembled WGS sequence"/>
</dbReference>
<dbReference type="Proteomes" id="UP001245370">
    <property type="component" value="Unassembled WGS sequence"/>
</dbReference>
<dbReference type="PROSITE" id="PS51318">
    <property type="entry name" value="TAT"/>
    <property type="match status" value="1"/>
</dbReference>
<feature type="chain" id="PRO_5040928300" evidence="1">
    <location>
        <begin position="35"/>
        <end position="212"/>
    </location>
</feature>
<dbReference type="GeneID" id="95765323"/>
<dbReference type="RefSeq" id="WP_281809592.1">
    <property type="nucleotide sequence ID" value="NZ_BSDO01000009.1"/>
</dbReference>
<dbReference type="InterPro" id="IPR036249">
    <property type="entry name" value="Thioredoxin-like_sf"/>
</dbReference>
<sequence>MGARAEQLCRPLTRRGLLAAGAGLLAAAASPAFADAITPEARKLLEAMPGKAVLGAQKTKPLVTELVDFNAPDWRRSAFDMRELLAGDAKLAYAIVQTPRVDVGSIEAARVALAVLAMQPAKFGDFYLALAATSGDIDGVKALNVVRSEGLDHYKVFRAANQPDITDILTQGVALAAALRVLDTPAYVIGADVVSGYADLARKRTLVAAAAR</sequence>
<dbReference type="InterPro" id="IPR001853">
    <property type="entry name" value="DSBA-like_thioredoxin_dom"/>
</dbReference>
<proteinExistence type="predicted"/>
<comment type="caution">
    <text evidence="3">The sequence shown here is derived from an EMBL/GenBank/DDBJ whole genome shotgun (WGS) entry which is preliminary data.</text>
</comment>
<feature type="signal peptide" evidence="1">
    <location>
        <begin position="1"/>
        <end position="34"/>
    </location>
</feature>
<dbReference type="Gene3D" id="3.40.30.10">
    <property type="entry name" value="Glutaredoxin"/>
    <property type="match status" value="1"/>
</dbReference>
<dbReference type="EMBL" id="BSDO01000009">
    <property type="protein sequence ID" value="GLI24879.1"/>
    <property type="molecule type" value="Genomic_DNA"/>
</dbReference>
<protein>
    <submittedName>
        <fullName evidence="4">Protein-disulfide isomerase</fullName>
    </submittedName>
</protein>
<keyword evidence="6" id="KW-1185">Reference proteome</keyword>
<organism evidence="3 5">
    <name type="scientific">Xanthobacter flavus</name>
    <dbReference type="NCBI Taxonomy" id="281"/>
    <lineage>
        <taxon>Bacteria</taxon>
        <taxon>Pseudomonadati</taxon>
        <taxon>Pseudomonadota</taxon>
        <taxon>Alphaproteobacteria</taxon>
        <taxon>Hyphomicrobiales</taxon>
        <taxon>Xanthobacteraceae</taxon>
        <taxon>Xanthobacter</taxon>
    </lineage>
</organism>
<evidence type="ECO:0000313" key="4">
    <source>
        <dbReference type="EMBL" id="MDR6336095.1"/>
    </source>
</evidence>
<gene>
    <name evidence="4" type="ORF">GGQ86_004593</name>
    <name evidence="3" type="ORF">XFLAVUS301_45530</name>
</gene>
<evidence type="ECO:0000313" key="6">
    <source>
        <dbReference type="Proteomes" id="UP001245370"/>
    </source>
</evidence>
<reference evidence="3" key="1">
    <citation type="submission" date="2022-12" db="EMBL/GenBank/DDBJ databases">
        <title>Reference genome sequencing for broad-spectrum identification of bacterial and archaeal isolates by mass spectrometry.</title>
        <authorList>
            <person name="Sekiguchi Y."/>
            <person name="Tourlousse D.M."/>
        </authorList>
    </citation>
    <scope>NUCLEOTIDE SEQUENCE</scope>
    <source>
        <strain evidence="3">301</strain>
    </source>
</reference>
<accession>A0A9W6CT48</accession>
<dbReference type="GO" id="GO:0016491">
    <property type="term" value="F:oxidoreductase activity"/>
    <property type="evidence" value="ECO:0007669"/>
    <property type="project" value="InterPro"/>
</dbReference>
<evidence type="ECO:0000259" key="2">
    <source>
        <dbReference type="Pfam" id="PF01323"/>
    </source>
</evidence>